<name>A0A401QCP4_SCYTO</name>
<organism evidence="1 2">
    <name type="scientific">Scyliorhinus torazame</name>
    <name type="common">Cloudy catshark</name>
    <name type="synonym">Catulus torazame</name>
    <dbReference type="NCBI Taxonomy" id="75743"/>
    <lineage>
        <taxon>Eukaryota</taxon>
        <taxon>Metazoa</taxon>
        <taxon>Chordata</taxon>
        <taxon>Craniata</taxon>
        <taxon>Vertebrata</taxon>
        <taxon>Chondrichthyes</taxon>
        <taxon>Elasmobranchii</taxon>
        <taxon>Galeomorphii</taxon>
        <taxon>Galeoidea</taxon>
        <taxon>Carcharhiniformes</taxon>
        <taxon>Scyliorhinidae</taxon>
        <taxon>Scyliorhinus</taxon>
    </lineage>
</organism>
<feature type="non-terminal residue" evidence="1">
    <location>
        <position position="62"/>
    </location>
</feature>
<dbReference type="EMBL" id="BFAA01034388">
    <property type="protein sequence ID" value="GCB83168.1"/>
    <property type="molecule type" value="Genomic_DNA"/>
</dbReference>
<accession>A0A401QCP4</accession>
<protein>
    <submittedName>
        <fullName evidence="1">Uncharacterized protein</fullName>
    </submittedName>
</protein>
<evidence type="ECO:0000313" key="1">
    <source>
        <dbReference type="EMBL" id="GCB83168.1"/>
    </source>
</evidence>
<dbReference type="AlphaFoldDB" id="A0A401QCP4"/>
<keyword evidence="2" id="KW-1185">Reference proteome</keyword>
<sequence length="62" mass="7191">MGCARNWRGCDVRLTGEEDGRCSRLARRMGRALDWRGGWDVRLTGEEDGRCSQLARRMRHVL</sequence>
<proteinExistence type="predicted"/>
<evidence type="ECO:0000313" key="2">
    <source>
        <dbReference type="Proteomes" id="UP000288216"/>
    </source>
</evidence>
<dbReference type="Proteomes" id="UP000288216">
    <property type="component" value="Unassembled WGS sequence"/>
</dbReference>
<reference evidence="1 2" key="1">
    <citation type="journal article" date="2018" name="Nat. Ecol. Evol.">
        <title>Shark genomes provide insights into elasmobranch evolution and the origin of vertebrates.</title>
        <authorList>
            <person name="Hara Y"/>
            <person name="Yamaguchi K"/>
            <person name="Onimaru K"/>
            <person name="Kadota M"/>
            <person name="Koyanagi M"/>
            <person name="Keeley SD"/>
            <person name="Tatsumi K"/>
            <person name="Tanaka K"/>
            <person name="Motone F"/>
            <person name="Kageyama Y"/>
            <person name="Nozu R"/>
            <person name="Adachi N"/>
            <person name="Nishimura O"/>
            <person name="Nakagawa R"/>
            <person name="Tanegashima C"/>
            <person name="Kiyatake I"/>
            <person name="Matsumoto R"/>
            <person name="Murakumo K"/>
            <person name="Nishida K"/>
            <person name="Terakita A"/>
            <person name="Kuratani S"/>
            <person name="Sato K"/>
            <person name="Hyodo S Kuraku.S."/>
        </authorList>
    </citation>
    <scope>NUCLEOTIDE SEQUENCE [LARGE SCALE GENOMIC DNA]</scope>
</reference>
<gene>
    <name evidence="1" type="ORF">scyTo_0023826</name>
</gene>
<comment type="caution">
    <text evidence="1">The sequence shown here is derived from an EMBL/GenBank/DDBJ whole genome shotgun (WGS) entry which is preliminary data.</text>
</comment>